<dbReference type="NCBIfam" id="TIGR01447">
    <property type="entry name" value="recD"/>
    <property type="match status" value="1"/>
</dbReference>
<dbReference type="GO" id="GO:0000724">
    <property type="term" value="P:double-strand break repair via homologous recombination"/>
    <property type="evidence" value="ECO:0007669"/>
    <property type="project" value="UniProtKB-UniRule"/>
</dbReference>
<evidence type="ECO:0000313" key="14">
    <source>
        <dbReference type="EMBL" id="PMP30370.1"/>
    </source>
</evidence>
<comment type="caution">
    <text evidence="14">The sequence shown here is derived from an EMBL/GenBank/DDBJ whole genome shotgun (WGS) entry which is preliminary data.</text>
</comment>
<comment type="miscellaneous">
    <text evidence="11">In the RecBCD complex, RecB has a slow 3'-5' helicase, an exonuclease activity and loads RecA onto ssDNA, RecD has a fast 5'-3' helicase activity, while RecC stimulates the ATPase and processivity of the RecB helicase and contributes to recognition of the Chi site.</text>
</comment>
<dbReference type="Pfam" id="PF13245">
    <property type="entry name" value="AAA_19"/>
    <property type="match status" value="1"/>
</dbReference>
<dbReference type="GO" id="GO:0005524">
    <property type="term" value="F:ATP binding"/>
    <property type="evidence" value="ECO:0007669"/>
    <property type="project" value="UniProtKB-UniRule"/>
</dbReference>
<keyword evidence="7 11" id="KW-0067">ATP-binding</keyword>
<keyword evidence="10 11" id="KW-0413">Isomerase</keyword>
<comment type="catalytic activity">
    <reaction evidence="11">
        <text>ATP + H2O = ADP + phosphate + H(+)</text>
        <dbReference type="Rhea" id="RHEA:13065"/>
        <dbReference type="ChEBI" id="CHEBI:15377"/>
        <dbReference type="ChEBI" id="CHEBI:15378"/>
        <dbReference type="ChEBI" id="CHEBI:30616"/>
        <dbReference type="ChEBI" id="CHEBI:43474"/>
        <dbReference type="ChEBI" id="CHEBI:456216"/>
        <dbReference type="EC" id="5.6.2.3"/>
    </reaction>
</comment>
<evidence type="ECO:0000256" key="10">
    <source>
        <dbReference type="ARBA" id="ARBA00023235"/>
    </source>
</evidence>
<dbReference type="GO" id="GO:0003677">
    <property type="term" value="F:DNA binding"/>
    <property type="evidence" value="ECO:0007669"/>
    <property type="project" value="UniProtKB-UniRule"/>
</dbReference>
<dbReference type="EC" id="5.6.2.3" evidence="11"/>
<keyword evidence="3 11" id="KW-0227">DNA damage</keyword>
<evidence type="ECO:0000256" key="4">
    <source>
        <dbReference type="ARBA" id="ARBA00022801"/>
    </source>
</evidence>
<keyword evidence="4 11" id="KW-0378">Hydrolase</keyword>
<dbReference type="CDD" id="cd17933">
    <property type="entry name" value="DEXSc_RecD-like"/>
    <property type="match status" value="1"/>
</dbReference>
<organism evidence="14">
    <name type="scientific">Vibrio cyclitrophicus</name>
    <dbReference type="NCBI Taxonomy" id="47951"/>
    <lineage>
        <taxon>Bacteria</taxon>
        <taxon>Pseudomonadati</taxon>
        <taxon>Pseudomonadota</taxon>
        <taxon>Gammaproteobacteria</taxon>
        <taxon>Vibrionales</taxon>
        <taxon>Vibrionaceae</taxon>
        <taxon>Vibrio</taxon>
    </lineage>
</organism>
<keyword evidence="8 11" id="KW-0238">DNA-binding</keyword>
<sequence>MTTTTTNTSIEAANTVKPVSLIPDLLMDVLKFLADKGSIRQLDYQFARFISQQATSNSQEIGFLAGVVSHELGKGHICTQLIQQYTVGPEQTADLAQLLGLYGETALQLNQKLLGIDWVTVLQSSNLVGTTNDCVKPLMFDGQRVYLQRYWNYEVVLAETLNRLSKPVEFNIEQKKALTETLNQLFARNYHFLFNALAKAEANQQTSQVLRQQLVCDHLDIVDEQSLNWGAIDQAIVQAKQVTDLDVLDSLVPLSACLNWQKVAAAVALSRRFAVISGGPGTGKTTTVTKLLSAMVEQSLSQGKTPTIKLVAPTGKAAARLTESIGKAIEQLPLAPEVKANIPTESSTLHRLLGAIPNRAEFRHNRRNPLHLDILVVDEASMVDLSMMYKLVDALPEHARLILLGDKDQLASVEAGAVLGDICSFNSTGYSTAQGNLIAEMTGFDAIANTGQVKAGSVNPPAIADSLCMLQKSYRFDARSGIGQLAKAINNGSANQVDQVFAKGFGDIENHPLSSDSYNLMLRTLVNEYGEYLNRMNVPLKELETQEARAKSVLDLFSKCRLLCSVREGDFGVKGLNNRIERALAARRLVNPHNDELWYHGRPVMVTRNDHGLGLYNGDIGICMLEADSSSASYDISHSIAANSAPRLKVYFELPDGSVKAVLPSRVPDHETAYAMTIHKSQGSEFDLTLMILPPDFSPILTRELIYTGITRAKKRLMMFSDTNVLKRGIKVKTERVSGLGSRLTG</sequence>
<keyword evidence="6 11" id="KW-0269">Exonuclease</keyword>
<dbReference type="FunFam" id="3.40.50.300:FF:000912">
    <property type="entry name" value="RecBCD enzyme subunit RecD"/>
    <property type="match status" value="1"/>
</dbReference>
<evidence type="ECO:0000256" key="6">
    <source>
        <dbReference type="ARBA" id="ARBA00022839"/>
    </source>
</evidence>
<evidence type="ECO:0000256" key="3">
    <source>
        <dbReference type="ARBA" id="ARBA00022763"/>
    </source>
</evidence>
<dbReference type="InterPro" id="IPR027417">
    <property type="entry name" value="P-loop_NTPase"/>
</dbReference>
<comment type="similarity">
    <text evidence="11">Belongs to the RecD family.</text>
</comment>
<dbReference type="EMBL" id="MDBS01000021">
    <property type="protein sequence ID" value="PMP30370.1"/>
    <property type="molecule type" value="Genomic_DNA"/>
</dbReference>
<dbReference type="InterPro" id="IPR041851">
    <property type="entry name" value="RecD_N_sf"/>
</dbReference>
<name>A0A7Z1S2Y5_9VIBR</name>
<keyword evidence="2 11" id="KW-0547">Nucleotide-binding</keyword>
<comment type="subunit">
    <text evidence="11">Heterotrimer of RecB, RecC and RecD. All subunits contribute to DNA-binding.</text>
</comment>
<evidence type="ECO:0000256" key="8">
    <source>
        <dbReference type="ARBA" id="ARBA00023125"/>
    </source>
</evidence>
<keyword evidence="5 11" id="KW-0347">Helicase</keyword>
<evidence type="ECO:0000259" key="13">
    <source>
        <dbReference type="Pfam" id="PF21185"/>
    </source>
</evidence>
<dbReference type="PANTHER" id="PTHR43788:SF6">
    <property type="entry name" value="DNA HELICASE B"/>
    <property type="match status" value="1"/>
</dbReference>
<dbReference type="SUPFAM" id="SSF52540">
    <property type="entry name" value="P-loop containing nucleoside triphosphate hydrolases"/>
    <property type="match status" value="2"/>
</dbReference>
<evidence type="ECO:0000256" key="7">
    <source>
        <dbReference type="ARBA" id="ARBA00022840"/>
    </source>
</evidence>
<dbReference type="HAMAP" id="MF_01487">
    <property type="entry name" value="RecD"/>
    <property type="match status" value="1"/>
</dbReference>
<evidence type="ECO:0000256" key="11">
    <source>
        <dbReference type="HAMAP-Rule" id="MF_01487"/>
    </source>
</evidence>
<dbReference type="InterPro" id="IPR027785">
    <property type="entry name" value="UvrD-like_helicase_C"/>
</dbReference>
<dbReference type="GO" id="GO:0009338">
    <property type="term" value="C:exodeoxyribonuclease V complex"/>
    <property type="evidence" value="ECO:0007669"/>
    <property type="project" value="InterPro"/>
</dbReference>
<evidence type="ECO:0000256" key="2">
    <source>
        <dbReference type="ARBA" id="ARBA00022741"/>
    </source>
</evidence>
<dbReference type="CDD" id="cd18809">
    <property type="entry name" value="SF1_C_RecD"/>
    <property type="match status" value="1"/>
</dbReference>
<accession>A0A7Z1S2Y5</accession>
<protein>
    <recommendedName>
        <fullName evidence="11">RecBCD enzyme subunit RecD</fullName>
        <ecNumber evidence="11">5.6.2.3</ecNumber>
    </recommendedName>
    <alternativeName>
        <fullName evidence="11">DNA 5'-3' helicase subunit RecD</fullName>
    </alternativeName>
    <alternativeName>
        <fullName evidence="11">Exonuclease V subunit RecD</fullName>
        <shortName evidence="11">ExoV subunit RecD</shortName>
    </alternativeName>
    <alternativeName>
        <fullName evidence="11">Helicase/nuclease RecBCD subunit RecD</fullName>
    </alternativeName>
</protein>
<proteinExistence type="inferred from homology"/>
<evidence type="ECO:0000256" key="5">
    <source>
        <dbReference type="ARBA" id="ARBA00022806"/>
    </source>
</evidence>
<dbReference type="PANTHER" id="PTHR43788">
    <property type="entry name" value="DNA2/NAM7 HELICASE FAMILY MEMBER"/>
    <property type="match status" value="1"/>
</dbReference>
<dbReference type="AlphaFoldDB" id="A0A7Z1S2Y5"/>
<dbReference type="Gene3D" id="1.10.10.1020">
    <property type="entry name" value="RecBCD complex, subunit RecD, N-terminal domain"/>
    <property type="match status" value="1"/>
</dbReference>
<dbReference type="InterPro" id="IPR049550">
    <property type="entry name" value="RecD_N"/>
</dbReference>
<reference evidence="14" key="1">
    <citation type="submission" date="2016-07" db="EMBL/GenBank/DDBJ databases">
        <authorList>
            <person name="Kauffman K."/>
            <person name="Arevalo P."/>
            <person name="Polz M.F."/>
        </authorList>
    </citation>
    <scope>NUCLEOTIDE SEQUENCE</scope>
    <source>
        <strain evidence="14">10N.222.46.E12</strain>
    </source>
</reference>
<dbReference type="InterPro" id="IPR050534">
    <property type="entry name" value="Coronavir_polyprotein_1ab"/>
</dbReference>
<feature type="binding site" evidence="11">
    <location>
        <begin position="278"/>
        <end position="285"/>
    </location>
    <ligand>
        <name>ATP</name>
        <dbReference type="ChEBI" id="CHEBI:30616"/>
    </ligand>
</feature>
<dbReference type="GO" id="GO:0017116">
    <property type="term" value="F:single-stranded DNA helicase activity"/>
    <property type="evidence" value="ECO:0007669"/>
    <property type="project" value="TreeGrafter"/>
</dbReference>
<dbReference type="GO" id="GO:0008854">
    <property type="term" value="F:exodeoxyribonuclease V activity"/>
    <property type="evidence" value="ECO:0007669"/>
    <property type="project" value="InterPro"/>
</dbReference>
<evidence type="ECO:0000256" key="9">
    <source>
        <dbReference type="ARBA" id="ARBA00023204"/>
    </source>
</evidence>
<comment type="function">
    <text evidence="11">A helicase/nuclease that prepares dsDNA breaks (DSB) for recombinational DNA repair. Binds to DSBs and unwinds DNA via a highly rapid and processive ATP-dependent bidirectional helicase activity. Unwinds dsDNA until it encounters a Chi (crossover hotspot instigator) sequence from the 3' direction. Cuts ssDNA a few nucleotides 3' to the Chi site. The properties and activities of the enzyme are changed at Chi. The Chi-altered holoenzyme produces a long 3'-ssDNA overhang and facilitates RecA-binding to the ssDNA for homologous DNA recombination and repair. Holoenzyme degrades any linearized DNA that is unable to undergo homologous recombination. In the holoenzyme this subunit has ssDNA-dependent ATPase and 5'-3' helicase activity. When added to pre-assembled RecBC greatly stimulates nuclease activity and augments holoenzyme processivity. Negatively regulates the RecA-loading ability of RecBCD.</text>
</comment>
<feature type="domain" description="UvrD-like helicase C-terminal" evidence="12">
    <location>
        <begin position="673"/>
        <end position="719"/>
    </location>
</feature>
<dbReference type="GO" id="GO:0043139">
    <property type="term" value="F:5'-3' DNA helicase activity"/>
    <property type="evidence" value="ECO:0007669"/>
    <property type="project" value="UniProtKB-UniRule"/>
</dbReference>
<keyword evidence="1 11" id="KW-0540">Nuclease</keyword>
<evidence type="ECO:0000259" key="12">
    <source>
        <dbReference type="Pfam" id="PF13538"/>
    </source>
</evidence>
<keyword evidence="9 11" id="KW-0234">DNA repair</keyword>
<dbReference type="InterPro" id="IPR006344">
    <property type="entry name" value="RecD"/>
</dbReference>
<dbReference type="RefSeq" id="WP_016768340.1">
    <property type="nucleotide sequence ID" value="NZ_CP090847.1"/>
</dbReference>
<dbReference type="Gene3D" id="3.40.50.300">
    <property type="entry name" value="P-loop containing nucleotide triphosphate hydrolases"/>
    <property type="match status" value="3"/>
</dbReference>
<dbReference type="Pfam" id="PF21185">
    <property type="entry name" value="RecD_N"/>
    <property type="match status" value="1"/>
</dbReference>
<feature type="domain" description="RecBCD enzyme subunit RecD N-terminal" evidence="13">
    <location>
        <begin position="36"/>
        <end position="146"/>
    </location>
</feature>
<reference evidence="14" key="2">
    <citation type="journal article" date="2018" name="Nature">
        <title>A major lineage of non-tailed dsDNA viruses as unrecognized killers of marine bacteria.</title>
        <authorList>
            <person name="Kauffman K.M."/>
            <person name="Hussain F.A."/>
            <person name="Yang J."/>
            <person name="Arevalo P."/>
            <person name="Brown J.M."/>
            <person name="Chang W.K."/>
            <person name="VanInsberghe D."/>
            <person name="Elsherbini J."/>
            <person name="Sharma R.S."/>
            <person name="Cutler M.B."/>
            <person name="Kelly L."/>
            <person name="Polz M.F."/>
        </authorList>
    </citation>
    <scope>NUCLEOTIDE SEQUENCE</scope>
    <source>
        <strain evidence="14">10N.222.46.E12</strain>
    </source>
</reference>
<gene>
    <name evidence="11" type="primary">recD</name>
    <name evidence="14" type="ORF">BCS90_14970</name>
</gene>
<dbReference type="Pfam" id="PF13538">
    <property type="entry name" value="UvrD_C_2"/>
    <property type="match status" value="1"/>
</dbReference>
<evidence type="ECO:0000256" key="1">
    <source>
        <dbReference type="ARBA" id="ARBA00022722"/>
    </source>
</evidence>